<keyword evidence="1" id="KW-0732">Signal</keyword>
<organism evidence="2 3">
    <name type="scientific">Stegodyphus mimosarum</name>
    <name type="common">African social velvet spider</name>
    <dbReference type="NCBI Taxonomy" id="407821"/>
    <lineage>
        <taxon>Eukaryota</taxon>
        <taxon>Metazoa</taxon>
        <taxon>Ecdysozoa</taxon>
        <taxon>Arthropoda</taxon>
        <taxon>Chelicerata</taxon>
        <taxon>Arachnida</taxon>
        <taxon>Araneae</taxon>
        <taxon>Araneomorphae</taxon>
        <taxon>Entelegynae</taxon>
        <taxon>Eresoidea</taxon>
        <taxon>Eresidae</taxon>
        <taxon>Stegodyphus</taxon>
    </lineage>
</organism>
<feature type="chain" id="PRO_5001830430" evidence="1">
    <location>
        <begin position="21"/>
        <end position="58"/>
    </location>
</feature>
<reference evidence="2 3" key="1">
    <citation type="submission" date="2013-11" db="EMBL/GenBank/DDBJ databases">
        <title>Genome sequencing of Stegodyphus mimosarum.</title>
        <authorList>
            <person name="Bechsgaard J."/>
        </authorList>
    </citation>
    <scope>NUCLEOTIDE SEQUENCE [LARGE SCALE GENOMIC DNA]</scope>
</reference>
<dbReference type="AlphaFoldDB" id="A0A087UEC5"/>
<dbReference type="OrthoDB" id="6406651at2759"/>
<sequence length="58" mass="6617">MKLLLLLGVSLIAVVCYTTADEASRLGPEERRTLLDDDVFTEDDNTRNYNNNARQRNC</sequence>
<proteinExistence type="predicted"/>
<keyword evidence="3" id="KW-1185">Reference proteome</keyword>
<evidence type="ECO:0000256" key="1">
    <source>
        <dbReference type="SAM" id="SignalP"/>
    </source>
</evidence>
<feature type="non-terminal residue" evidence="2">
    <location>
        <position position="58"/>
    </location>
</feature>
<evidence type="ECO:0000313" key="3">
    <source>
        <dbReference type="Proteomes" id="UP000054359"/>
    </source>
</evidence>
<dbReference type="Proteomes" id="UP000054359">
    <property type="component" value="Unassembled WGS sequence"/>
</dbReference>
<accession>A0A087UEC5</accession>
<feature type="signal peptide" evidence="1">
    <location>
        <begin position="1"/>
        <end position="20"/>
    </location>
</feature>
<protein>
    <submittedName>
        <fullName evidence="2">Uncharacterized protein</fullName>
    </submittedName>
</protein>
<dbReference type="EMBL" id="KK119433">
    <property type="protein sequence ID" value="KFM75714.1"/>
    <property type="molecule type" value="Genomic_DNA"/>
</dbReference>
<name>A0A087UEC5_STEMI</name>
<evidence type="ECO:0000313" key="2">
    <source>
        <dbReference type="EMBL" id="KFM75714.1"/>
    </source>
</evidence>
<gene>
    <name evidence="2" type="ORF">X975_18835</name>
</gene>